<evidence type="ECO:0000313" key="2">
    <source>
        <dbReference type="EMBL" id="KAA9339799.1"/>
    </source>
</evidence>
<accession>A0A7L4ZTY6</accession>
<feature type="compositionally biased region" description="Basic and acidic residues" evidence="1">
    <location>
        <begin position="497"/>
        <end position="515"/>
    </location>
</feature>
<feature type="region of interest" description="Disordered" evidence="1">
    <location>
        <begin position="471"/>
        <end position="533"/>
    </location>
</feature>
<sequence length="533" mass="60137">MSDSSPMRLPRRFVCFCLLPALLLGSSCARLRFFQPDARLSAEPLPAGTDSVTATAGRHYQQGLVKRLLFGQHYRRVWATPVRMPVLDLGTAVAGGLRPGKIGGGFQTTSMTLLGTRNREFALRSLDKDPFKTLPKAMRETFLLNIVRDATSAGNPYGAFVVPPLAQAAGIRHTSPRLFYVRPDENGLGPASERFRGKVVMLEEKLEGEQLPGSGGGRVDIEESEDMLAALYTQPGTQIDQTTFVRARLLDIWLGDWDRHEGQWTWEKRADGPRFSPVPKDRDQVFYRFDDGPLAWLGSRFVAKFRTFRPRYESIEGYTRNARFIDSRVLHELDWPAYRAETQRLQQRLTDSVITRAARRLPREVYAIEGPQLVASLQARRAALPTAARTYYQLLAERVTVPGTDEDELFEVQRLTDTTTVVSVYSLLDDKKGPLRYRRTFRPAETRQVMLHGLGGKDVFRLTGSVRRSPRIDIYGGPQEDTVQDSSRVAGLGKKTRFYDTRRNNVYEPGPETKDKRSHGVASHAFDRDGSGR</sequence>
<reference evidence="2 3" key="1">
    <citation type="submission" date="2019-09" db="EMBL/GenBank/DDBJ databases">
        <title>Genome sequence of Hymenobacter sp. M3.</title>
        <authorList>
            <person name="Srinivasan S."/>
        </authorList>
    </citation>
    <scope>NUCLEOTIDE SEQUENCE [LARGE SCALE GENOMIC DNA]</scope>
    <source>
        <strain evidence="2 3">M3</strain>
    </source>
</reference>
<dbReference type="EMBL" id="VTWU01000001">
    <property type="protein sequence ID" value="KAA9339799.1"/>
    <property type="molecule type" value="Genomic_DNA"/>
</dbReference>
<comment type="caution">
    <text evidence="2">The sequence shown here is derived from an EMBL/GenBank/DDBJ whole genome shotgun (WGS) entry which is preliminary data.</text>
</comment>
<evidence type="ECO:0000313" key="3">
    <source>
        <dbReference type="Proteomes" id="UP000326380"/>
    </source>
</evidence>
<gene>
    <name evidence="2" type="ORF">F0P96_04060</name>
</gene>
<keyword evidence="3" id="KW-1185">Reference proteome</keyword>
<proteinExistence type="predicted"/>
<name>A0A7L4ZTY6_9BACT</name>
<evidence type="ECO:0000256" key="1">
    <source>
        <dbReference type="SAM" id="MobiDB-lite"/>
    </source>
</evidence>
<organism evidence="2 3">
    <name type="scientific">Hymenobacter busanensis</name>
    <dbReference type="NCBI Taxonomy" id="2607656"/>
    <lineage>
        <taxon>Bacteria</taxon>
        <taxon>Pseudomonadati</taxon>
        <taxon>Bacteroidota</taxon>
        <taxon>Cytophagia</taxon>
        <taxon>Cytophagales</taxon>
        <taxon>Hymenobacteraceae</taxon>
        <taxon>Hymenobacter</taxon>
    </lineage>
</organism>
<dbReference type="RefSeq" id="WP_151077501.1">
    <property type="nucleotide sequence ID" value="NZ_CP047647.1"/>
</dbReference>
<dbReference type="Proteomes" id="UP000326380">
    <property type="component" value="Unassembled WGS sequence"/>
</dbReference>
<dbReference type="AlphaFoldDB" id="A0A7L4ZTY6"/>
<protein>
    <submittedName>
        <fullName evidence="2">Uncharacterized protein</fullName>
    </submittedName>
</protein>